<dbReference type="PROSITE" id="PS50209">
    <property type="entry name" value="CARD"/>
    <property type="match status" value="1"/>
</dbReference>
<keyword evidence="3" id="KW-0963">Cytoplasm</keyword>
<comment type="subcellular location">
    <subcellularLocation>
        <location evidence="1">Cytoplasm</location>
        <location evidence="1">Cytosol</location>
    </subcellularLocation>
</comment>
<evidence type="ECO:0000313" key="15">
    <source>
        <dbReference type="EMBL" id="MBN3293145.1"/>
    </source>
</evidence>
<dbReference type="PANTHER" id="PTHR47688">
    <property type="entry name" value="NLR FAMILY CARD DOMAIN-CONTAINING PROTEIN 4"/>
    <property type="match status" value="1"/>
</dbReference>
<dbReference type="InterPro" id="IPR011029">
    <property type="entry name" value="DEATH-like_dom_sf"/>
</dbReference>
<dbReference type="Pfam" id="PF22524">
    <property type="entry name" value="WHD_Nlrc4"/>
    <property type="match status" value="1"/>
</dbReference>
<dbReference type="InterPro" id="IPR042220">
    <property type="entry name" value="NLRC4"/>
</dbReference>
<keyword evidence="16" id="KW-1185">Reference proteome</keyword>
<evidence type="ECO:0000256" key="1">
    <source>
        <dbReference type="ARBA" id="ARBA00004514"/>
    </source>
</evidence>
<keyword evidence="4" id="KW-0399">Innate immunity</keyword>
<dbReference type="InterPro" id="IPR007111">
    <property type="entry name" value="NACHT_NTPase"/>
</dbReference>
<dbReference type="InterPro" id="IPR001315">
    <property type="entry name" value="CARD"/>
</dbReference>
<organism evidence="15 16">
    <name type="scientific">Polypterus senegalus</name>
    <name type="common">Senegal bichir</name>
    <dbReference type="NCBI Taxonomy" id="55291"/>
    <lineage>
        <taxon>Eukaryota</taxon>
        <taxon>Metazoa</taxon>
        <taxon>Chordata</taxon>
        <taxon>Craniata</taxon>
        <taxon>Vertebrata</taxon>
        <taxon>Euteleostomi</taxon>
        <taxon>Actinopterygii</taxon>
        <taxon>Polypteriformes</taxon>
        <taxon>Polypteridae</taxon>
        <taxon>Polypterus</taxon>
    </lineage>
</organism>
<evidence type="ECO:0000259" key="14">
    <source>
        <dbReference type="PROSITE" id="PS50837"/>
    </source>
</evidence>
<reference evidence="15" key="1">
    <citation type="journal article" date="2021" name="Cell">
        <title>Tracing the genetic footprints of vertebrate landing in non-teleost ray-finned fishes.</title>
        <authorList>
            <person name="Bi X."/>
            <person name="Wang K."/>
            <person name="Yang L."/>
            <person name="Pan H."/>
            <person name="Jiang H."/>
            <person name="Wei Q."/>
            <person name="Fang M."/>
            <person name="Yu H."/>
            <person name="Zhu C."/>
            <person name="Cai Y."/>
            <person name="He Y."/>
            <person name="Gan X."/>
            <person name="Zeng H."/>
            <person name="Yu D."/>
            <person name="Zhu Y."/>
            <person name="Jiang H."/>
            <person name="Qiu Q."/>
            <person name="Yang H."/>
            <person name="Zhang Y.E."/>
            <person name="Wang W."/>
            <person name="Zhu M."/>
            <person name="He S."/>
            <person name="Zhang G."/>
        </authorList>
    </citation>
    <scope>NUCLEOTIDE SEQUENCE</scope>
    <source>
        <strain evidence="15">Bchr_001</strain>
    </source>
</reference>
<feature type="non-terminal residue" evidence="15">
    <location>
        <position position="1042"/>
    </location>
</feature>
<dbReference type="SUPFAM" id="SSF47986">
    <property type="entry name" value="DEATH domain"/>
    <property type="match status" value="1"/>
</dbReference>
<dbReference type="Gene3D" id="1.10.533.10">
    <property type="entry name" value="Death Domain, Fas"/>
    <property type="match status" value="1"/>
</dbReference>
<evidence type="ECO:0000256" key="4">
    <source>
        <dbReference type="ARBA" id="ARBA00022588"/>
    </source>
</evidence>
<dbReference type="Gene3D" id="1.10.1900.50">
    <property type="match status" value="1"/>
</dbReference>
<dbReference type="Proteomes" id="UP001166052">
    <property type="component" value="Unassembled WGS sequence"/>
</dbReference>
<dbReference type="InterPro" id="IPR027417">
    <property type="entry name" value="P-loop_NTPase"/>
</dbReference>
<proteinExistence type="predicted"/>
<dbReference type="Pfam" id="PF05729">
    <property type="entry name" value="NACHT"/>
    <property type="match status" value="1"/>
</dbReference>
<evidence type="ECO:0000256" key="10">
    <source>
        <dbReference type="ARBA" id="ARBA00022859"/>
    </source>
</evidence>
<feature type="non-terminal residue" evidence="15">
    <location>
        <position position="1"/>
    </location>
</feature>
<evidence type="ECO:0000256" key="8">
    <source>
        <dbReference type="ARBA" id="ARBA00022741"/>
    </source>
</evidence>
<accession>A0ABS2Z3X0</accession>
<keyword evidence="5" id="KW-0433">Leucine-rich repeat</keyword>
<evidence type="ECO:0000313" key="16">
    <source>
        <dbReference type="Proteomes" id="UP001166052"/>
    </source>
</evidence>
<dbReference type="Gene3D" id="3.80.10.10">
    <property type="entry name" value="Ribonuclease Inhibitor"/>
    <property type="match status" value="1"/>
</dbReference>
<evidence type="ECO:0000256" key="9">
    <source>
        <dbReference type="ARBA" id="ARBA00022840"/>
    </source>
</evidence>
<dbReference type="SUPFAM" id="SSF52540">
    <property type="entry name" value="P-loop containing nucleoside triphosphate hydrolases"/>
    <property type="match status" value="1"/>
</dbReference>
<keyword evidence="10" id="KW-0391">Immunity</keyword>
<feature type="domain" description="NACHT" evidence="14">
    <location>
        <begin position="163"/>
        <end position="252"/>
    </location>
</feature>
<evidence type="ECO:0000256" key="3">
    <source>
        <dbReference type="ARBA" id="ARBA00022490"/>
    </source>
</evidence>
<dbReference type="Gene3D" id="3.40.50.300">
    <property type="entry name" value="P-loop containing nucleotide triphosphate hydrolases"/>
    <property type="match status" value="1"/>
</dbReference>
<evidence type="ECO:0000256" key="12">
    <source>
        <dbReference type="ARBA" id="ARBA00030378"/>
    </source>
</evidence>
<gene>
    <name evidence="15" type="primary">Nlrc4</name>
    <name evidence="15" type="ORF">GTO92_0000963</name>
</gene>
<dbReference type="Pfam" id="PF17889">
    <property type="entry name" value="NLRC4_HD"/>
    <property type="match status" value="1"/>
</dbReference>
<evidence type="ECO:0000256" key="6">
    <source>
        <dbReference type="ARBA" id="ARBA00022703"/>
    </source>
</evidence>
<evidence type="ECO:0000256" key="11">
    <source>
        <dbReference type="ARBA" id="ARBA00023198"/>
    </source>
</evidence>
<keyword evidence="6" id="KW-0053">Apoptosis</keyword>
<dbReference type="PANTHER" id="PTHR47688:SF1">
    <property type="entry name" value="NLR FAMILY CARD DOMAIN-CONTAINING PROTEIN 4"/>
    <property type="match status" value="1"/>
</dbReference>
<protein>
    <recommendedName>
        <fullName evidence="2">NLR family CARD domain-containing protein 4</fullName>
    </recommendedName>
    <alternativeName>
        <fullName evidence="12">Ice protease-activating factor</fullName>
    </alternativeName>
</protein>
<evidence type="ECO:0000256" key="7">
    <source>
        <dbReference type="ARBA" id="ARBA00022737"/>
    </source>
</evidence>
<sequence>VDFIKKNYEALVQRMGKTTITQIVDYCYSQDILDSEESDAILCNKQEQKAARMMITIIRKKGAAACDAFVASLEKHNRYLYEDLQENCLPQQMTQRDIEKMAEDLKAFYVSATFRRFHPLGKDIDIIFDLNTTFTDAELWEKDLLNRRLKCLLFTKLLDEFKSPTIIEGDAGKGKTTLLKRIAVLWASGECTPLKKFKLVFFIQLSTATENIYETVCRQLLGMHSDIGKKAFTKAISELKREVLFLLDSYDEFKPSNCPELDSLIKENTHFKNMVVLTIRTESISRVRQYGETITEIGDFTVENATLLVRNVLEPELSNTLLLELHASSTMKELMKTPLFVVITCAIRMGETSFIPKTQTALFCTLYDLMIEKNHYKMHGTSNHMISESIERCKQLALDGVFQEEFKFTLDDLLSEHHVQVLLDTGLLNKYSAHVLKPIYSFFHKTFQEYIAGRKLTELLTSAVNEEVNQGLKYLNRIDNISDITNKYHKLLLYICGSSQYAAGIVIKHMAGIHTHGRLLDVSSGSNGQNIVLDDEHGESLQNLAELQKLQEASMNAFVGCALSFFSESLSKSSLSREFEIFFQDKTLYINSMKISESLFDFFKYLPNCLTALGLIQLDLFPVRQGSESLNQNRPKTFIPNKAVSLFFDWTNTLSTIEVSLKDFQQLSRKDVTYLGKICCSASSVRLHINNSDGIKGKLHVILETCEQNMEDLIIEDTPLTLSDEQQICSMKHLKTLYISYLEAEQLQGGLFECIQNLKKVHNLTLDNVKMTYTDAEKIGNCQGLRHLNQLRHLHLSRVTETGDGFSFVFDAITHQVSPLENLEIVNCCLTKKAFMILVENLQNIPQLKVLDCSKTALGQESSDCIGQLAEKLNELQKLKILMLPWGSDINKSLTKLLTSLEQKTGLKKLGFQKWFLTDVHICHLASIIDKGHLQDIEHLDLEDNCVTSEGWKEILTSIGRLKNLKYINLSSNASFTPSPWVINMLSKKISELCALQEILILNWQLDKHDMENLHKVRSKGGREFRLRVSTEMKEDDEEEGS</sequence>
<keyword evidence="7" id="KW-0677">Repeat</keyword>
<keyword evidence="11" id="KW-0395">Inflammatory response</keyword>
<keyword evidence="9" id="KW-0067">ATP-binding</keyword>
<feature type="domain" description="CARD" evidence="13">
    <location>
        <begin position="1"/>
        <end position="88"/>
    </location>
</feature>
<dbReference type="InterPro" id="IPR032675">
    <property type="entry name" value="LRR_dom_sf"/>
</dbReference>
<dbReference type="InterPro" id="IPR040535">
    <property type="entry name" value="NLRC4_HD"/>
</dbReference>
<keyword evidence="8" id="KW-0547">Nucleotide-binding</keyword>
<dbReference type="PROSITE" id="PS50837">
    <property type="entry name" value="NACHT"/>
    <property type="match status" value="1"/>
</dbReference>
<evidence type="ECO:0000256" key="5">
    <source>
        <dbReference type="ARBA" id="ARBA00022614"/>
    </source>
</evidence>
<evidence type="ECO:0000256" key="2">
    <source>
        <dbReference type="ARBA" id="ARBA00015338"/>
    </source>
</evidence>
<evidence type="ECO:0000259" key="13">
    <source>
        <dbReference type="PROSITE" id="PS50209"/>
    </source>
</evidence>
<dbReference type="CDD" id="cd01671">
    <property type="entry name" value="CARD"/>
    <property type="match status" value="1"/>
</dbReference>
<dbReference type="InterPro" id="IPR053882">
    <property type="entry name" value="Nlrc4-like_WHD"/>
</dbReference>
<dbReference type="SUPFAM" id="SSF52047">
    <property type="entry name" value="RNI-like"/>
    <property type="match status" value="1"/>
</dbReference>
<dbReference type="EMBL" id="JAAWVN010019971">
    <property type="protein sequence ID" value="MBN3293145.1"/>
    <property type="molecule type" value="Genomic_DNA"/>
</dbReference>
<dbReference type="Pfam" id="PF00619">
    <property type="entry name" value="CARD"/>
    <property type="match status" value="1"/>
</dbReference>
<name>A0ABS2Z3X0_POLSE</name>
<comment type="caution">
    <text evidence="15">The sequence shown here is derived from an EMBL/GenBank/DDBJ whole genome shotgun (WGS) entry which is preliminary data.</text>
</comment>